<evidence type="ECO:0000313" key="1">
    <source>
        <dbReference type="EMBL" id="KKO71475.1"/>
    </source>
</evidence>
<keyword evidence="2" id="KW-1185">Reference proteome</keyword>
<comment type="caution">
    <text evidence="1">The sequence shown here is derived from an EMBL/GenBank/DDBJ whole genome shotgun (WGS) entry which is preliminary data.</text>
</comment>
<proteinExistence type="predicted"/>
<sequence length="271" mass="27592">MSLQSNINTWKGIYDNTGINAGGGDPSYIGSVVGVDGNTYVGPAIYTGVGNKIHDFNVYAGQGVTPSSSPVPGGKFLLESTGGFSWDTVSAGSALAMQTSGSLNNLYLGTSADTGNSPLAPTVTAFDADQPLLVIKGFNIVSDYAATLFGGSNGNSSIALSQAGTGAGTGITFGDLMAKPGYYASATFNSAVLYNLAFEENALGVSTFEWALDKYLESKGSDIADSWANIDAALAGTGVSVDYYEFADDYASGGVVASAFAEVESDLLLAA</sequence>
<gene>
    <name evidence="1" type="ORF">AAV32_11620</name>
</gene>
<evidence type="ECO:0000313" key="2">
    <source>
        <dbReference type="Proteomes" id="UP000078084"/>
    </source>
</evidence>
<dbReference type="STRING" id="206506.AAV32_11620"/>
<dbReference type="RefSeq" id="WP_068372021.1">
    <property type="nucleotide sequence ID" value="NZ_LBNE01000007.1"/>
</dbReference>
<dbReference type="AlphaFoldDB" id="A0A171KRF8"/>
<evidence type="ECO:0008006" key="3">
    <source>
        <dbReference type="Google" id="ProtNLM"/>
    </source>
</evidence>
<name>A0A171KRF8_9BURK</name>
<protein>
    <recommendedName>
        <fullName evidence="3">Heme acquisition protein HasA</fullName>
    </recommendedName>
</protein>
<dbReference type="EMBL" id="LBNE01000007">
    <property type="protein sequence ID" value="KKO71475.1"/>
    <property type="molecule type" value="Genomic_DNA"/>
</dbReference>
<dbReference type="Proteomes" id="UP000078084">
    <property type="component" value="Unassembled WGS sequence"/>
</dbReference>
<organism evidence="1 2">
    <name type="scientific">Kerstersia gyiorum</name>
    <dbReference type="NCBI Taxonomy" id="206506"/>
    <lineage>
        <taxon>Bacteria</taxon>
        <taxon>Pseudomonadati</taxon>
        <taxon>Pseudomonadota</taxon>
        <taxon>Betaproteobacteria</taxon>
        <taxon>Burkholderiales</taxon>
        <taxon>Alcaligenaceae</taxon>
        <taxon>Kerstersia</taxon>
    </lineage>
</organism>
<reference evidence="1 2" key="1">
    <citation type="submission" date="2015-04" db="EMBL/GenBank/DDBJ databases">
        <title>Genome sequence of Kerstersia gyiorum CG1.</title>
        <authorList>
            <person name="Greninger A.L."/>
            <person name="Kozyreva V."/>
            <person name="Chaturvedi V."/>
        </authorList>
    </citation>
    <scope>NUCLEOTIDE SEQUENCE [LARGE SCALE GENOMIC DNA]</scope>
    <source>
        <strain evidence="1 2">CG1</strain>
    </source>
</reference>
<accession>A0A171KRF8</accession>